<dbReference type="CDD" id="cd22327">
    <property type="entry name" value="FokI_nuclease-like"/>
    <property type="match status" value="1"/>
</dbReference>
<dbReference type="Gene3D" id="1.10.10.10">
    <property type="entry name" value="Winged helix-like DNA-binding domain superfamily/Winged helix DNA-binding domain"/>
    <property type="match status" value="1"/>
</dbReference>
<dbReference type="OrthoDB" id="2266376at2"/>
<feature type="domain" description="FokI recognition" evidence="3">
    <location>
        <begin position="4"/>
        <end position="147"/>
    </location>
</feature>
<name>A0A172Q519_9STRE</name>
<dbReference type="Pfam" id="PF02981">
    <property type="entry name" value="FokI_D1"/>
    <property type="match status" value="1"/>
</dbReference>
<feature type="domain" description="FokI recognition" evidence="2">
    <location>
        <begin position="156"/>
        <end position="250"/>
    </location>
</feature>
<dbReference type="REBASE" id="145766">
    <property type="entry name" value="SspTA26ORF185P"/>
</dbReference>
<keyword evidence="7" id="KW-1185">Reference proteome</keyword>
<dbReference type="Gene3D" id="3.40.91.30">
    <property type="match status" value="1"/>
</dbReference>
<reference evidence="7" key="2">
    <citation type="submission" date="2016-03" db="EMBL/GenBank/DDBJ databases">
        <title>Streptococcus antelopensis sp. nov., isolated from the feces of the Tibetan antelope (Pantholops hodgsonii) in Hoh Xil National Nature Reserve, Qinghai, China.</title>
        <authorList>
            <person name="Bai X."/>
        </authorList>
    </citation>
    <scope>NUCLEOTIDE SEQUENCE [LARGE SCALE GENOMIC DNA]</scope>
    <source>
        <strain evidence="7">TA 26</strain>
    </source>
</reference>
<dbReference type="KEGG" id="spat:A0O21_00180"/>
<dbReference type="RefSeq" id="WP_067059863.1">
    <property type="nucleotide sequence ID" value="NZ_CP014699.1"/>
</dbReference>
<dbReference type="InterPro" id="IPR036388">
    <property type="entry name" value="WH-like_DNA-bd_sf"/>
</dbReference>
<dbReference type="Gene3D" id="3.90.241.10">
    <property type="entry name" value="Foki Restriction Endonuclease, Chain A, domain 1"/>
    <property type="match status" value="1"/>
</dbReference>
<dbReference type="GO" id="GO:0009307">
    <property type="term" value="P:DNA restriction-modification system"/>
    <property type="evidence" value="ECO:0007669"/>
    <property type="project" value="InterPro"/>
</dbReference>
<dbReference type="SUPFAM" id="SSF46785">
    <property type="entry name" value="Winged helix' DNA-binding domain"/>
    <property type="match status" value="3"/>
</dbReference>
<protein>
    <submittedName>
        <fullName evidence="6">Restriction endonuclease</fullName>
    </submittedName>
</protein>
<keyword evidence="1" id="KW-0378">Hydrolase</keyword>
<accession>A0A172Q519</accession>
<dbReference type="Proteomes" id="UP000077317">
    <property type="component" value="Chromosome"/>
</dbReference>
<evidence type="ECO:0000259" key="5">
    <source>
        <dbReference type="Pfam" id="PF16902"/>
    </source>
</evidence>
<dbReference type="InterPro" id="IPR031655">
    <property type="entry name" value="FokI_D3"/>
</dbReference>
<dbReference type="CDD" id="cd00941">
    <property type="entry name" value="FokI_N"/>
    <property type="match status" value="1"/>
</dbReference>
<keyword evidence="6" id="KW-0255">Endonuclease</keyword>
<dbReference type="InterPro" id="IPR011335">
    <property type="entry name" value="Restrct_endonuc-II-like"/>
</dbReference>
<dbReference type="Pfam" id="PF09254">
    <property type="entry name" value="FokI_cleav_dom"/>
    <property type="match status" value="1"/>
</dbReference>
<proteinExistence type="predicted"/>
<feature type="domain" description="FokI cleavage" evidence="4">
    <location>
        <begin position="402"/>
        <end position="557"/>
    </location>
</feature>
<dbReference type="InterPro" id="IPR004234">
    <property type="entry name" value="FokI_D1"/>
</dbReference>
<evidence type="ECO:0000259" key="4">
    <source>
        <dbReference type="Pfam" id="PF09254"/>
    </source>
</evidence>
<dbReference type="InterPro" id="IPR044945">
    <property type="entry name" value="FokI_dom_1_2"/>
</dbReference>
<dbReference type="GO" id="GO:0003677">
    <property type="term" value="F:DNA binding"/>
    <property type="evidence" value="ECO:0007669"/>
    <property type="project" value="InterPro"/>
</dbReference>
<dbReference type="Pfam" id="PF02980">
    <property type="entry name" value="FokI_dom_2"/>
    <property type="match status" value="1"/>
</dbReference>
<evidence type="ECO:0000259" key="2">
    <source>
        <dbReference type="Pfam" id="PF02980"/>
    </source>
</evidence>
<reference evidence="6 7" key="1">
    <citation type="journal article" date="2016" name="Int. J. Syst. Evol. Microbiol.">
        <title>Streptococcuspantholopis sp. nov., isolated from faeces of the Tibetan antelope (Pantholops hodgsonii).</title>
        <authorList>
            <person name="Bai X."/>
            <person name="Xiong Y."/>
            <person name="Lu S."/>
            <person name="Jin D."/>
            <person name="Lai X."/>
            <person name="Yang J."/>
            <person name="Niu L."/>
            <person name="Hu S."/>
            <person name="Meng X."/>
            <person name="Pu J."/>
            <person name="Ye C."/>
            <person name="Xu J."/>
        </authorList>
    </citation>
    <scope>NUCLEOTIDE SEQUENCE [LARGE SCALE GENOMIC DNA]</scope>
    <source>
        <strain evidence="6 7">TA 26</strain>
    </source>
</reference>
<dbReference type="InterPro" id="IPR015334">
    <property type="entry name" value="FokI_cleavage_dom"/>
</dbReference>
<feature type="domain" description="FokI D3" evidence="5">
    <location>
        <begin position="299"/>
        <end position="364"/>
    </location>
</feature>
<organism evidence="6 7">
    <name type="scientific">Streptococcus pantholopis</name>
    <dbReference type="NCBI Taxonomy" id="1811193"/>
    <lineage>
        <taxon>Bacteria</taxon>
        <taxon>Bacillati</taxon>
        <taxon>Bacillota</taxon>
        <taxon>Bacilli</taxon>
        <taxon>Lactobacillales</taxon>
        <taxon>Streptococcaceae</taxon>
        <taxon>Streptococcus</taxon>
    </lineage>
</organism>
<dbReference type="Pfam" id="PF16902">
    <property type="entry name" value="FokI_D3"/>
    <property type="match status" value="1"/>
</dbReference>
<sequence length="580" mass="67012">MKSRTYGWVQNPSSFISLKKVVQIFNNKSNHYQLLKEKLVDTIYFEDIRTIFLNKLQEGVEEFSYLELVGTSKDRNGRLPKKRSDAVADALIQISITPQQTKNTGKTWTDNWTADGFLRWAVSLNFVSVDRETDCFSITAKGRAFSTTLDGSDEEIAILQQALLAYPPATQILSLLKEHGGYCTKYYLGEKLGFRGEKGFTSYNEDIMFDWLGAATQSERKSIKSDIEGTSDKYARGICNWLKNVGLVETKTVKRLLDNGMVDGFQGYKINARGIHLLNQSQGSSKNTRLEKFIMWEFFATHGENRDYIRTRRAYIVKFLQETQSLSILLAKLRSKGFNDEKEIILSDIEGLINFGLRIGYSENRIILKDRVNDFSIPNLEITKELKDEQSEKRKAYFLKETNLPLKYIELLDIAYDGKRNRDFEIVTMELFRNVYRLQSKLLGGVRKPDGLLYKHRFGIIVDTKAYGEGYSKSISQADEMIRYIEDNKRRDENRNSTKWWEHFPDCIPKQSFYFMWVSSKFVGKFQEQLDYTANETKTNGAALNVEQLLWGADLVAKGKLDISQLPSYFQNKEIEFVKA</sequence>
<evidence type="ECO:0000256" key="1">
    <source>
        <dbReference type="ARBA" id="ARBA00022801"/>
    </source>
</evidence>
<dbReference type="SUPFAM" id="SSF52980">
    <property type="entry name" value="Restriction endonuclease-like"/>
    <property type="match status" value="1"/>
</dbReference>
<dbReference type="AlphaFoldDB" id="A0A172Q519"/>
<evidence type="ECO:0000313" key="6">
    <source>
        <dbReference type="EMBL" id="AND78547.1"/>
    </source>
</evidence>
<evidence type="ECO:0000313" key="7">
    <source>
        <dbReference type="Proteomes" id="UP000077317"/>
    </source>
</evidence>
<dbReference type="InterPro" id="IPR036390">
    <property type="entry name" value="WH_DNA-bd_sf"/>
</dbReference>
<keyword evidence="6" id="KW-0540">Nuclease</keyword>
<evidence type="ECO:0000259" key="3">
    <source>
        <dbReference type="Pfam" id="PF02981"/>
    </source>
</evidence>
<dbReference type="GO" id="GO:0009036">
    <property type="term" value="F:type II site-specific deoxyribonuclease activity"/>
    <property type="evidence" value="ECO:0007669"/>
    <property type="project" value="InterPro"/>
</dbReference>
<gene>
    <name evidence="6" type="ORF">A0O21_00180</name>
</gene>
<dbReference type="EMBL" id="CP014699">
    <property type="protein sequence ID" value="AND78547.1"/>
    <property type="molecule type" value="Genomic_DNA"/>
</dbReference>
<dbReference type="InterPro" id="IPR004233">
    <property type="entry name" value="FokI_D2"/>
</dbReference>